<dbReference type="Pfam" id="PF13460">
    <property type="entry name" value="NAD_binding_10"/>
    <property type="match status" value="1"/>
</dbReference>
<dbReference type="PANTHER" id="PTHR43162:SF1">
    <property type="entry name" value="PRESTALK A DIFFERENTIATION PROTEIN A"/>
    <property type="match status" value="1"/>
</dbReference>
<evidence type="ECO:0000313" key="2">
    <source>
        <dbReference type="EMBL" id="AMW05216.1"/>
    </source>
</evidence>
<dbReference type="SUPFAM" id="SSF51735">
    <property type="entry name" value="NAD(P)-binding Rossmann-fold domains"/>
    <property type="match status" value="1"/>
</dbReference>
<dbReference type="AlphaFoldDB" id="A0A143BJH2"/>
<sequence>MILVTGAMGRIGTAAIAALHARGLPSRALVPSRQRVPWLADFHTELVEGEAEHPLVLEQALDGVHAVILIARPSATEVDAQRRIVDACTARGIARIVKLSVAGASEHAAADAAQWHWRAEQYLLQEAGEPCIARIGRIMQDLLLQEPLLLAHHMLVGCQGDGLAADVDARDVGAVLAGLAATDAPPQSPVLVTGPEAFSRRRAATLLGTALGFPIRYVPCTPGDLTQLLLGSGICQWQVDDLVRYESAAALGDWHTVTDAVSHWTGHPARTFAAFANEMAASLQYSHGLPQGAGEVRDQLPVAVPP</sequence>
<dbReference type="InterPro" id="IPR036291">
    <property type="entry name" value="NAD(P)-bd_dom_sf"/>
</dbReference>
<dbReference type="KEGG" id="gph:GEMMAAP_11140"/>
<reference evidence="2 3" key="2">
    <citation type="journal article" date="2016" name="Environ. Microbiol. Rep.">
        <title>Metagenomic evidence for the presence of phototrophic Gemmatimonadetes bacteria in diverse environments.</title>
        <authorList>
            <person name="Zeng Y."/>
            <person name="Baumbach J."/>
            <person name="Barbosa E.G."/>
            <person name="Azevedo V."/>
            <person name="Zhang C."/>
            <person name="Koblizek M."/>
        </authorList>
    </citation>
    <scope>NUCLEOTIDE SEQUENCE [LARGE SCALE GENOMIC DNA]</scope>
    <source>
        <strain evidence="2 3">AP64</strain>
    </source>
</reference>
<dbReference type="eggNOG" id="COG0702">
    <property type="taxonomic scope" value="Bacteria"/>
</dbReference>
<dbReference type="EMBL" id="CP011454">
    <property type="protein sequence ID" value="AMW05216.1"/>
    <property type="molecule type" value="Genomic_DNA"/>
</dbReference>
<dbReference type="PANTHER" id="PTHR43162">
    <property type="match status" value="1"/>
</dbReference>
<dbReference type="Gene3D" id="3.90.25.10">
    <property type="entry name" value="UDP-galactose 4-epimerase, domain 1"/>
    <property type="match status" value="1"/>
</dbReference>
<dbReference type="Gene3D" id="3.40.50.720">
    <property type="entry name" value="NAD(P)-binding Rossmann-like Domain"/>
    <property type="match status" value="1"/>
</dbReference>
<evidence type="ECO:0000259" key="1">
    <source>
        <dbReference type="Pfam" id="PF13460"/>
    </source>
</evidence>
<organism evidence="2 3">
    <name type="scientific">Gemmatimonas phototrophica</name>
    <dbReference type="NCBI Taxonomy" id="1379270"/>
    <lineage>
        <taxon>Bacteria</taxon>
        <taxon>Pseudomonadati</taxon>
        <taxon>Gemmatimonadota</taxon>
        <taxon>Gemmatimonadia</taxon>
        <taxon>Gemmatimonadales</taxon>
        <taxon>Gemmatimonadaceae</taxon>
        <taxon>Gemmatimonas</taxon>
    </lineage>
</organism>
<dbReference type="STRING" id="1379270.GEMMAAP_11140"/>
<dbReference type="InterPro" id="IPR016040">
    <property type="entry name" value="NAD(P)-bd_dom"/>
</dbReference>
<dbReference type="InterPro" id="IPR051604">
    <property type="entry name" value="Ergot_Alk_Oxidoreductase"/>
</dbReference>
<keyword evidence="3" id="KW-1185">Reference proteome</keyword>
<gene>
    <name evidence="2" type="ORF">GEMMAAP_11140</name>
</gene>
<accession>A0A143BJH2</accession>
<dbReference type="RefSeq" id="WP_026849694.1">
    <property type="nucleotide sequence ID" value="NZ_CP011454.1"/>
</dbReference>
<reference evidence="2 3" key="1">
    <citation type="journal article" date="2014" name="Proc. Natl. Acad. Sci. U.S.A.">
        <title>Functional type 2 photosynthetic reaction centers found in the rare bacterial phylum Gemmatimonadetes.</title>
        <authorList>
            <person name="Zeng Y."/>
            <person name="Feng F."/>
            <person name="Medova H."/>
            <person name="Dean J."/>
            <person name="Koblizek M."/>
        </authorList>
    </citation>
    <scope>NUCLEOTIDE SEQUENCE [LARGE SCALE GENOMIC DNA]</scope>
    <source>
        <strain evidence="2 3">AP64</strain>
    </source>
</reference>
<dbReference type="Proteomes" id="UP000076404">
    <property type="component" value="Chromosome"/>
</dbReference>
<feature type="domain" description="NAD(P)-binding" evidence="1">
    <location>
        <begin position="6"/>
        <end position="119"/>
    </location>
</feature>
<protein>
    <recommendedName>
        <fullName evidence="1">NAD(P)-binding domain-containing protein</fullName>
    </recommendedName>
</protein>
<evidence type="ECO:0000313" key="3">
    <source>
        <dbReference type="Proteomes" id="UP000076404"/>
    </source>
</evidence>
<dbReference type="OrthoDB" id="3510772at2"/>
<proteinExistence type="predicted"/>
<name>A0A143BJH2_9BACT</name>